<keyword evidence="2" id="KW-1185">Reference proteome</keyword>
<dbReference type="RefSeq" id="WP_345018241.1">
    <property type="nucleotide sequence ID" value="NZ_BAAAZY010000021.1"/>
</dbReference>
<reference evidence="2" key="1">
    <citation type="journal article" date="2019" name="Int. J. Syst. Evol. Microbiol.">
        <title>The Global Catalogue of Microorganisms (GCM) 10K type strain sequencing project: providing services to taxonomists for standard genome sequencing and annotation.</title>
        <authorList>
            <consortium name="The Broad Institute Genomics Platform"/>
            <consortium name="The Broad Institute Genome Sequencing Center for Infectious Disease"/>
            <person name="Wu L."/>
            <person name="Ma J."/>
        </authorList>
    </citation>
    <scope>NUCLEOTIDE SEQUENCE [LARGE SCALE GENOMIC DNA]</scope>
    <source>
        <strain evidence="2">JCM 16925</strain>
    </source>
</reference>
<name>A0ABP7VYG0_9ACTN</name>
<accession>A0ABP7VYG0</accession>
<organism evidence="1 2">
    <name type="scientific">Streptomyces shaanxiensis</name>
    <dbReference type="NCBI Taxonomy" id="653357"/>
    <lineage>
        <taxon>Bacteria</taxon>
        <taxon>Bacillati</taxon>
        <taxon>Actinomycetota</taxon>
        <taxon>Actinomycetes</taxon>
        <taxon>Kitasatosporales</taxon>
        <taxon>Streptomycetaceae</taxon>
        <taxon>Streptomyces</taxon>
    </lineage>
</organism>
<dbReference type="Proteomes" id="UP001499984">
    <property type="component" value="Unassembled WGS sequence"/>
</dbReference>
<gene>
    <name evidence="1" type="ORF">GCM10022233_65330</name>
</gene>
<proteinExistence type="predicted"/>
<dbReference type="EMBL" id="BAAAZY010000021">
    <property type="protein sequence ID" value="GAA4077304.1"/>
    <property type="molecule type" value="Genomic_DNA"/>
</dbReference>
<protein>
    <submittedName>
        <fullName evidence="1">Uncharacterized protein</fullName>
    </submittedName>
</protein>
<comment type="caution">
    <text evidence="1">The sequence shown here is derived from an EMBL/GenBank/DDBJ whole genome shotgun (WGS) entry which is preliminary data.</text>
</comment>
<evidence type="ECO:0000313" key="1">
    <source>
        <dbReference type="EMBL" id="GAA4077304.1"/>
    </source>
</evidence>
<evidence type="ECO:0000313" key="2">
    <source>
        <dbReference type="Proteomes" id="UP001499984"/>
    </source>
</evidence>
<sequence>MWTTLGATLLGAFIATGTSLLVESRRDRRAAVAEWRQSRRELYGAFLSALTKARGELWTISRDDRLPNEERATAARAIFAGCYEQRYQLEVFAPSGVVTPALNYFRSVRRLRDAVGEGLRWDDAARTAHDDDVVQGLHATRDAMRVDMRTDAMRTE</sequence>